<sequence length="542" mass="59295">MVLCRVAKVVATKLEADEISRLNSRGNLVEQTVIGRYEMRSAFESYILRLTGDGKAELKGAPVQPELAHDYGSASWTSSEPVNATGAMANSFLSSQSGLSDDSMFSSNSERSSVADDEPCSPATEEEEESTLLEDGHPSACYQYQCQPASASASHSRFDSRQTSRTSEVSTDTDASFDEELLGSMSWLDVAAPASSSASRWQIAFRSTQDQGFMRSHPSQHACMSPPKRRTSTVTEKITIDPRVSPLHARRRERDSREQVRQPSPTRPAQPKRRTSNGRRFLQLFAGKGFTSKAEPDVQRIPSEKSIFPRRQSLVESKRTNEKSAANSSSSLLTRSINSIRSVPNMLSSAPVQHADWHKFAQDLDESEGVDEHPRPTSPGELPWPRLSLLKGTSSNGEVASSSVQLQTFAFSPSAPQKAILPLAKPRPSGVQPTSSAIACIPPPPSVHDIVSEISEIELIADDAEPVPDEQPIVRFLANSSHLRMLTLEFEMMRHRKIVAPLRGRAVTIVVAPRRKHAQSTSANARAPYASPGPSTLRLVIC</sequence>
<dbReference type="InParanoid" id="G7DZW3"/>
<dbReference type="AlphaFoldDB" id="G7DZW3"/>
<feature type="compositionally biased region" description="Acidic residues" evidence="1">
    <location>
        <begin position="115"/>
        <end position="132"/>
    </location>
</feature>
<feature type="compositionally biased region" description="Polar residues" evidence="1">
    <location>
        <begin position="100"/>
        <end position="112"/>
    </location>
</feature>
<feature type="region of interest" description="Disordered" evidence="1">
    <location>
        <begin position="100"/>
        <end position="134"/>
    </location>
</feature>
<reference evidence="2 3" key="1">
    <citation type="journal article" date="2011" name="J. Gen. Appl. Microbiol.">
        <title>Draft genome sequencing of the enigmatic basidiomycete Mixia osmundae.</title>
        <authorList>
            <person name="Nishida H."/>
            <person name="Nagatsuka Y."/>
            <person name="Sugiyama J."/>
        </authorList>
    </citation>
    <scope>NUCLEOTIDE SEQUENCE [LARGE SCALE GENOMIC DNA]</scope>
    <source>
        <strain evidence="3">CBS 9802 / IAM 14324 / JCM 22182 / KY 12970</strain>
    </source>
</reference>
<comment type="caution">
    <text evidence="2">The sequence shown here is derived from an EMBL/GenBank/DDBJ whole genome shotgun (WGS) entry which is preliminary data.</text>
</comment>
<accession>G7DZW3</accession>
<dbReference type="EMBL" id="BABT02000076">
    <property type="protein sequence ID" value="GAA96123.1"/>
    <property type="molecule type" value="Genomic_DNA"/>
</dbReference>
<dbReference type="eggNOG" id="ENOG502SYMD">
    <property type="taxonomic scope" value="Eukaryota"/>
</dbReference>
<reference evidence="2 3" key="2">
    <citation type="journal article" date="2012" name="Open Biol.">
        <title>Characteristics of nucleosomes and linker DNA regions on the genome of the basidiomycete Mixia osmundae revealed by mono- and dinucleosome mapping.</title>
        <authorList>
            <person name="Nishida H."/>
            <person name="Kondo S."/>
            <person name="Matsumoto T."/>
            <person name="Suzuki Y."/>
            <person name="Yoshikawa H."/>
            <person name="Taylor T.D."/>
            <person name="Sugiyama J."/>
        </authorList>
    </citation>
    <scope>NUCLEOTIDE SEQUENCE [LARGE SCALE GENOMIC DNA]</scope>
    <source>
        <strain evidence="3">CBS 9802 / IAM 14324 / JCM 22182 / KY 12970</strain>
    </source>
</reference>
<protein>
    <submittedName>
        <fullName evidence="2">Uncharacterized protein</fullName>
    </submittedName>
</protein>
<proteinExistence type="predicted"/>
<feature type="compositionally biased region" description="Polar residues" evidence="1">
    <location>
        <begin position="163"/>
        <end position="174"/>
    </location>
</feature>
<name>G7DZW3_MIXOS</name>
<organism evidence="2 3">
    <name type="scientific">Mixia osmundae (strain CBS 9802 / IAM 14324 / JCM 22182 / KY 12970)</name>
    <dbReference type="NCBI Taxonomy" id="764103"/>
    <lineage>
        <taxon>Eukaryota</taxon>
        <taxon>Fungi</taxon>
        <taxon>Dikarya</taxon>
        <taxon>Basidiomycota</taxon>
        <taxon>Pucciniomycotina</taxon>
        <taxon>Mixiomycetes</taxon>
        <taxon>Mixiales</taxon>
        <taxon>Mixiaceae</taxon>
        <taxon>Mixia</taxon>
    </lineage>
</organism>
<evidence type="ECO:0000313" key="2">
    <source>
        <dbReference type="EMBL" id="GAA96123.1"/>
    </source>
</evidence>
<keyword evidence="3" id="KW-1185">Reference proteome</keyword>
<dbReference type="HOGENOM" id="CLU_502560_0_0_1"/>
<evidence type="ECO:0000313" key="3">
    <source>
        <dbReference type="Proteomes" id="UP000009131"/>
    </source>
</evidence>
<feature type="region of interest" description="Disordered" evidence="1">
    <location>
        <begin position="210"/>
        <end position="331"/>
    </location>
</feature>
<evidence type="ECO:0000256" key="1">
    <source>
        <dbReference type="SAM" id="MobiDB-lite"/>
    </source>
</evidence>
<gene>
    <name evidence="2" type="primary">Mo02784</name>
    <name evidence="2" type="ORF">E5Q_02784</name>
</gene>
<feature type="region of interest" description="Disordered" evidence="1">
    <location>
        <begin position="153"/>
        <end position="174"/>
    </location>
</feature>
<feature type="region of interest" description="Disordered" evidence="1">
    <location>
        <begin position="366"/>
        <end position="386"/>
    </location>
</feature>
<dbReference type="Proteomes" id="UP000009131">
    <property type="component" value="Unassembled WGS sequence"/>
</dbReference>